<feature type="domain" description="NodB homology" evidence="4">
    <location>
        <begin position="147"/>
        <end position="301"/>
    </location>
</feature>
<feature type="transmembrane region" description="Helical" evidence="3">
    <location>
        <begin position="7"/>
        <end position="29"/>
    </location>
</feature>
<evidence type="ECO:0000256" key="3">
    <source>
        <dbReference type="SAM" id="Phobius"/>
    </source>
</evidence>
<dbReference type="Gene3D" id="3.20.20.370">
    <property type="entry name" value="Glycoside hydrolase/deacetylase"/>
    <property type="match status" value="1"/>
</dbReference>
<evidence type="ECO:0000313" key="6">
    <source>
        <dbReference type="Proteomes" id="UP000229631"/>
    </source>
</evidence>
<dbReference type="EMBL" id="PEVC01000023">
    <property type="protein sequence ID" value="PIV01398.1"/>
    <property type="molecule type" value="Genomic_DNA"/>
</dbReference>
<comment type="subcellular location">
    <subcellularLocation>
        <location evidence="1">Secreted</location>
    </subcellularLocation>
</comment>
<comment type="caution">
    <text evidence="5">The sequence shown here is derived from an EMBL/GenBank/DDBJ whole genome shotgun (WGS) entry which is preliminary data.</text>
</comment>
<dbReference type="SUPFAM" id="SSF88713">
    <property type="entry name" value="Glycoside hydrolase/deacetylase"/>
    <property type="match status" value="1"/>
</dbReference>
<accession>A0A2M7BE53</accession>
<dbReference type="Proteomes" id="UP000229631">
    <property type="component" value="Unassembled WGS sequence"/>
</dbReference>
<keyword evidence="3" id="KW-1133">Transmembrane helix</keyword>
<dbReference type="Pfam" id="PF01522">
    <property type="entry name" value="Polysacc_deac_1"/>
    <property type="match status" value="1"/>
</dbReference>
<evidence type="ECO:0000313" key="5">
    <source>
        <dbReference type="EMBL" id="PIV01398.1"/>
    </source>
</evidence>
<dbReference type="PANTHER" id="PTHR34216:SF3">
    <property type="entry name" value="POLY-BETA-1,6-N-ACETYL-D-GLUCOSAMINE N-DEACETYLASE"/>
    <property type="match status" value="1"/>
</dbReference>
<gene>
    <name evidence="5" type="ORF">COS54_01115</name>
</gene>
<dbReference type="InterPro" id="IPR051398">
    <property type="entry name" value="Polysacch_Deacetylase"/>
</dbReference>
<dbReference type="GO" id="GO:0016810">
    <property type="term" value="F:hydrolase activity, acting on carbon-nitrogen (but not peptide) bonds"/>
    <property type="evidence" value="ECO:0007669"/>
    <property type="project" value="InterPro"/>
</dbReference>
<evidence type="ECO:0000256" key="1">
    <source>
        <dbReference type="ARBA" id="ARBA00004613"/>
    </source>
</evidence>
<dbReference type="PANTHER" id="PTHR34216">
    <property type="match status" value="1"/>
</dbReference>
<protein>
    <recommendedName>
        <fullName evidence="4">NodB homology domain-containing protein</fullName>
    </recommendedName>
</protein>
<dbReference type="InterPro" id="IPR002509">
    <property type="entry name" value="NODB_dom"/>
</dbReference>
<evidence type="ECO:0000259" key="4">
    <source>
        <dbReference type="PROSITE" id="PS51677"/>
    </source>
</evidence>
<name>A0A2M7BE53_9BACT</name>
<dbReference type="AlphaFoldDB" id="A0A2M7BE53"/>
<dbReference type="GO" id="GO:0005975">
    <property type="term" value="P:carbohydrate metabolic process"/>
    <property type="evidence" value="ECO:0007669"/>
    <property type="project" value="InterPro"/>
</dbReference>
<dbReference type="GO" id="GO:0005576">
    <property type="term" value="C:extracellular region"/>
    <property type="evidence" value="ECO:0007669"/>
    <property type="project" value="UniProtKB-SubCell"/>
</dbReference>
<dbReference type="PROSITE" id="PS51677">
    <property type="entry name" value="NODB"/>
    <property type="match status" value="1"/>
</dbReference>
<organism evidence="5 6">
    <name type="scientific">Candidatus Shapirobacteria bacterium CG03_land_8_20_14_0_80_39_12</name>
    <dbReference type="NCBI Taxonomy" id="1974879"/>
    <lineage>
        <taxon>Bacteria</taxon>
        <taxon>Candidatus Shapironibacteriota</taxon>
    </lineage>
</organism>
<proteinExistence type="predicted"/>
<dbReference type="CDD" id="cd10918">
    <property type="entry name" value="CE4_NodB_like_5s_6s"/>
    <property type="match status" value="1"/>
</dbReference>
<evidence type="ECO:0000256" key="2">
    <source>
        <dbReference type="ARBA" id="ARBA00022729"/>
    </source>
</evidence>
<reference evidence="6" key="1">
    <citation type="submission" date="2017-09" db="EMBL/GenBank/DDBJ databases">
        <title>Depth-based differentiation of microbial function through sediment-hosted aquifers and enrichment of novel symbionts in the deep terrestrial subsurface.</title>
        <authorList>
            <person name="Probst A.J."/>
            <person name="Ladd B."/>
            <person name="Jarett J.K."/>
            <person name="Geller-Mcgrath D.E."/>
            <person name="Sieber C.M.K."/>
            <person name="Emerson J.B."/>
            <person name="Anantharaman K."/>
            <person name="Thomas B.C."/>
            <person name="Malmstrom R."/>
            <person name="Stieglmeier M."/>
            <person name="Klingl A."/>
            <person name="Woyke T."/>
            <person name="Ryan C.M."/>
            <person name="Banfield J.F."/>
        </authorList>
    </citation>
    <scope>NUCLEOTIDE SEQUENCE [LARGE SCALE GENOMIC DNA]</scope>
</reference>
<sequence length="301" mass="33856">MKHDQRFGKYFLAGAVLGLLTLLIVIGMLKGNIIERRITLKPAVPTLTPTPVPPTPTPTLTPQQIAENRRKVFEAWNNQYGPCKYVPILMYHHVMEASAAKAIQATNLNVIPETFRQQIDYLLGKGYTFLRLDEMVDRIKNGTLPSKSVVLTFDDGYTDFYDYVFPILKEKGIKATLFVISQYAGGERYAGWGEIKEMSDSGRVLIGDHTLNHRSLASLNKGDEYNQIVFAKQIIESHINQPVSYFAYPYGGVNKAAEQILKENNFLGAVLTTNLHPQCLGLPYEFSRIRIGEGAMSRYGF</sequence>
<keyword evidence="3" id="KW-0812">Transmembrane</keyword>
<keyword evidence="3" id="KW-0472">Membrane</keyword>
<keyword evidence="2" id="KW-0732">Signal</keyword>
<dbReference type="InterPro" id="IPR011330">
    <property type="entry name" value="Glyco_hydro/deAcase_b/a-brl"/>
</dbReference>